<dbReference type="SUPFAM" id="SSF57716">
    <property type="entry name" value="Glucocorticoid receptor-like (DNA-binding domain)"/>
    <property type="match status" value="1"/>
</dbReference>
<evidence type="ECO:0000256" key="2">
    <source>
        <dbReference type="ARBA" id="ARBA00022737"/>
    </source>
</evidence>
<dbReference type="InParanoid" id="A0A165HVW6"/>
<dbReference type="OrthoDB" id="15567at2759"/>
<dbReference type="Gene3D" id="2.10.110.10">
    <property type="entry name" value="Cysteine Rich Protein"/>
    <property type="match status" value="1"/>
</dbReference>
<evidence type="ECO:0000256" key="6">
    <source>
        <dbReference type="SAM" id="MobiDB-lite"/>
    </source>
</evidence>
<dbReference type="SMART" id="SM00132">
    <property type="entry name" value="LIM"/>
    <property type="match status" value="1"/>
</dbReference>
<evidence type="ECO:0000256" key="4">
    <source>
        <dbReference type="ARBA" id="ARBA00023038"/>
    </source>
</evidence>
<evidence type="ECO:0000256" key="1">
    <source>
        <dbReference type="ARBA" id="ARBA00022723"/>
    </source>
</evidence>
<dbReference type="GO" id="GO:0003712">
    <property type="term" value="F:transcription coregulator activity"/>
    <property type="evidence" value="ECO:0007669"/>
    <property type="project" value="TreeGrafter"/>
</dbReference>
<keyword evidence="3 5" id="KW-0862">Zinc</keyword>
<evidence type="ECO:0000256" key="5">
    <source>
        <dbReference type="PROSITE-ProRule" id="PRU00125"/>
    </source>
</evidence>
<keyword evidence="2" id="KW-0677">Repeat</keyword>
<dbReference type="EMBL" id="KV426006">
    <property type="protein sequence ID" value="KZV92532.1"/>
    <property type="molecule type" value="Genomic_DNA"/>
</dbReference>
<dbReference type="Proteomes" id="UP000077266">
    <property type="component" value="Unassembled WGS sequence"/>
</dbReference>
<name>A0A165HVW6_EXIGL</name>
<evidence type="ECO:0000313" key="9">
    <source>
        <dbReference type="Proteomes" id="UP000077266"/>
    </source>
</evidence>
<dbReference type="Pfam" id="PF00412">
    <property type="entry name" value="LIM"/>
    <property type="match status" value="1"/>
</dbReference>
<keyword evidence="1 5" id="KW-0479">Metal-binding</keyword>
<keyword evidence="4 5" id="KW-0440">LIM domain</keyword>
<evidence type="ECO:0000313" key="8">
    <source>
        <dbReference type="EMBL" id="KZV92532.1"/>
    </source>
</evidence>
<dbReference type="PANTHER" id="PTHR24205">
    <property type="entry name" value="FOUR AND A HALF LIM DOMAINS PROTEIN"/>
    <property type="match status" value="1"/>
</dbReference>
<reference evidence="8 9" key="1">
    <citation type="journal article" date="2016" name="Mol. Biol. Evol.">
        <title>Comparative Genomics of Early-Diverging Mushroom-Forming Fungi Provides Insights into the Origins of Lignocellulose Decay Capabilities.</title>
        <authorList>
            <person name="Nagy L.G."/>
            <person name="Riley R."/>
            <person name="Tritt A."/>
            <person name="Adam C."/>
            <person name="Daum C."/>
            <person name="Floudas D."/>
            <person name="Sun H."/>
            <person name="Yadav J.S."/>
            <person name="Pangilinan J."/>
            <person name="Larsson K.H."/>
            <person name="Matsuura K."/>
            <person name="Barry K."/>
            <person name="Labutti K."/>
            <person name="Kuo R."/>
            <person name="Ohm R.A."/>
            <person name="Bhattacharya S.S."/>
            <person name="Shirouzu T."/>
            <person name="Yoshinaga Y."/>
            <person name="Martin F.M."/>
            <person name="Grigoriev I.V."/>
            <person name="Hibbett D.S."/>
        </authorList>
    </citation>
    <scope>NUCLEOTIDE SEQUENCE [LARGE SCALE GENOMIC DNA]</scope>
    <source>
        <strain evidence="8 9">HHB12029</strain>
    </source>
</reference>
<gene>
    <name evidence="8" type="ORF">EXIGLDRAFT_768861</name>
</gene>
<feature type="compositionally biased region" description="Low complexity" evidence="6">
    <location>
        <begin position="313"/>
        <end position="324"/>
    </location>
</feature>
<dbReference type="PROSITE" id="PS50023">
    <property type="entry name" value="LIM_DOMAIN_2"/>
    <property type="match status" value="1"/>
</dbReference>
<sequence length="609" mass="65805">MDPARVRRNPDKFKELLQQAAEGLALFHPAIDGSDGGAVGDCGYIDAGRFWKLFNVFDPPEGLPALAAPNFASSSQRRTEILPNTGILTSSSTSSFSGTSTHYSYSYGDRFEIEASLEISQQETSVAFLAFGGDAHEVDEWSGTQLLQQYLLKHEDLILQTFWQTPVAECGLLLLHGTTKASAWCGGVASGVSTAVKGSIRISAVGVSLVDAVVSRGSSDNLAREPNSKSMNNLTWAFTRGPSGSPPPESSHTYPHCVIVRPVVIRRRARLIRLARSMMVVRSSGPPGTNLGLKKSSSAMPKSGGATDGNLHSSSASSSGALSSRDAVEPSDDEEFVEQRSCSILDTILDSVLEDVQDLDAAASDWNIISQYTERYGTLPGDECVKLIRLSAVEAPGTDACVAFLDSLHPPNFFVHGERLRVGVRVYRICADAEEDDQSAGHALGPAIAASAQMSDSYPSATQFDEINVGQKPGARHVDESKIDPGSALADREDVLQQCEHRNEIKDSDDLVDTGYVSHNGRPLCEQCYINLRYPKCGGCDLPVTEGLVQALNRSWHWECLTVKCANCDVPIQDELFERDSKAYCTDCFGQMIVADTQPSHCEASDRSQ</sequence>
<feature type="region of interest" description="Disordered" evidence="6">
    <location>
        <begin position="233"/>
        <end position="253"/>
    </location>
</feature>
<dbReference type="CDD" id="cd08368">
    <property type="entry name" value="LIM"/>
    <property type="match status" value="1"/>
</dbReference>
<dbReference type="PANTHER" id="PTHR24205:SF16">
    <property type="entry name" value="GH01042P-RELATED"/>
    <property type="match status" value="1"/>
</dbReference>
<dbReference type="GO" id="GO:0005634">
    <property type="term" value="C:nucleus"/>
    <property type="evidence" value="ECO:0007669"/>
    <property type="project" value="TreeGrafter"/>
</dbReference>
<organism evidence="8 9">
    <name type="scientific">Exidia glandulosa HHB12029</name>
    <dbReference type="NCBI Taxonomy" id="1314781"/>
    <lineage>
        <taxon>Eukaryota</taxon>
        <taxon>Fungi</taxon>
        <taxon>Dikarya</taxon>
        <taxon>Basidiomycota</taxon>
        <taxon>Agaricomycotina</taxon>
        <taxon>Agaricomycetes</taxon>
        <taxon>Auriculariales</taxon>
        <taxon>Exidiaceae</taxon>
        <taxon>Exidia</taxon>
    </lineage>
</organism>
<keyword evidence="9" id="KW-1185">Reference proteome</keyword>
<accession>A0A165HVW6</accession>
<feature type="region of interest" description="Disordered" evidence="6">
    <location>
        <begin position="284"/>
        <end position="333"/>
    </location>
</feature>
<dbReference type="GO" id="GO:0046872">
    <property type="term" value="F:metal ion binding"/>
    <property type="evidence" value="ECO:0007669"/>
    <property type="project" value="UniProtKB-KW"/>
</dbReference>
<evidence type="ECO:0000259" key="7">
    <source>
        <dbReference type="PROSITE" id="PS50023"/>
    </source>
</evidence>
<protein>
    <recommendedName>
        <fullName evidence="7">LIM zinc-binding domain-containing protein</fullName>
    </recommendedName>
</protein>
<feature type="domain" description="LIM zinc-binding" evidence="7">
    <location>
        <begin position="535"/>
        <end position="595"/>
    </location>
</feature>
<dbReference type="AlphaFoldDB" id="A0A165HVW6"/>
<dbReference type="InterPro" id="IPR001781">
    <property type="entry name" value="Znf_LIM"/>
</dbReference>
<evidence type="ECO:0000256" key="3">
    <source>
        <dbReference type="ARBA" id="ARBA00022833"/>
    </source>
</evidence>
<dbReference type="GO" id="GO:0030695">
    <property type="term" value="F:GTPase regulator activity"/>
    <property type="evidence" value="ECO:0007669"/>
    <property type="project" value="UniProtKB-ARBA"/>
</dbReference>
<dbReference type="STRING" id="1314781.A0A165HVW6"/>
<proteinExistence type="predicted"/>